<dbReference type="Proteomes" id="UP001174677">
    <property type="component" value="Chromosome 6"/>
</dbReference>
<evidence type="ECO:0000256" key="1">
    <source>
        <dbReference type="SAM" id="MobiDB-lite"/>
    </source>
</evidence>
<evidence type="ECO:0000313" key="2">
    <source>
        <dbReference type="EMBL" id="KAJ9179043.1"/>
    </source>
</evidence>
<sequence length="112" mass="12788">MSSILSLSSQAVVLATAMVVSSSVVFLAFSKHKTFPEFFKNQDSQSSAQNLRSCLCSEGKKRDRNKKKKKKKRVKFAENVKDTKGNGEEYRRVKENSITRIDRVCRKRNPSQ</sequence>
<accession>A0ABQ9MGK2</accession>
<protein>
    <recommendedName>
        <fullName evidence="4">Transmembrane protein</fullName>
    </recommendedName>
</protein>
<organism evidence="2 3">
    <name type="scientific">Hevea brasiliensis</name>
    <name type="common">Para rubber tree</name>
    <name type="synonym">Siphonia brasiliensis</name>
    <dbReference type="NCBI Taxonomy" id="3981"/>
    <lineage>
        <taxon>Eukaryota</taxon>
        <taxon>Viridiplantae</taxon>
        <taxon>Streptophyta</taxon>
        <taxon>Embryophyta</taxon>
        <taxon>Tracheophyta</taxon>
        <taxon>Spermatophyta</taxon>
        <taxon>Magnoliopsida</taxon>
        <taxon>eudicotyledons</taxon>
        <taxon>Gunneridae</taxon>
        <taxon>Pentapetalae</taxon>
        <taxon>rosids</taxon>
        <taxon>fabids</taxon>
        <taxon>Malpighiales</taxon>
        <taxon>Euphorbiaceae</taxon>
        <taxon>Crotonoideae</taxon>
        <taxon>Micrandreae</taxon>
        <taxon>Hevea</taxon>
    </lineage>
</organism>
<keyword evidence="3" id="KW-1185">Reference proteome</keyword>
<evidence type="ECO:0000313" key="3">
    <source>
        <dbReference type="Proteomes" id="UP001174677"/>
    </source>
</evidence>
<evidence type="ECO:0008006" key="4">
    <source>
        <dbReference type="Google" id="ProtNLM"/>
    </source>
</evidence>
<reference evidence="2" key="1">
    <citation type="journal article" date="2023" name="Plant Biotechnol. J.">
        <title>Chromosome-level wild Hevea brasiliensis genome provides new tools for genomic-assisted breeding and valuable loci to elevate rubber yield.</title>
        <authorList>
            <person name="Cheng H."/>
            <person name="Song X."/>
            <person name="Hu Y."/>
            <person name="Wu T."/>
            <person name="Yang Q."/>
            <person name="An Z."/>
            <person name="Feng S."/>
            <person name="Deng Z."/>
            <person name="Wu W."/>
            <person name="Zeng X."/>
            <person name="Tu M."/>
            <person name="Wang X."/>
            <person name="Huang H."/>
        </authorList>
    </citation>
    <scope>NUCLEOTIDE SEQUENCE</scope>
    <source>
        <strain evidence="2">MT/VB/25A 57/8</strain>
    </source>
</reference>
<gene>
    <name evidence="2" type="ORF">P3X46_010871</name>
</gene>
<feature type="compositionally biased region" description="Basic residues" evidence="1">
    <location>
        <begin position="62"/>
        <end position="74"/>
    </location>
</feature>
<feature type="region of interest" description="Disordered" evidence="1">
    <location>
        <begin position="59"/>
        <end position="80"/>
    </location>
</feature>
<comment type="caution">
    <text evidence="2">The sequence shown here is derived from an EMBL/GenBank/DDBJ whole genome shotgun (WGS) entry which is preliminary data.</text>
</comment>
<name>A0ABQ9MGK2_HEVBR</name>
<dbReference type="EMBL" id="JARPOI010000006">
    <property type="protein sequence ID" value="KAJ9179043.1"/>
    <property type="molecule type" value="Genomic_DNA"/>
</dbReference>
<proteinExistence type="predicted"/>
<dbReference type="PANTHER" id="PTHR33564:SF15">
    <property type="entry name" value="PROTEIN, PUTATIVE-RELATED"/>
    <property type="match status" value="1"/>
</dbReference>
<dbReference type="PANTHER" id="PTHR33564">
    <property type="entry name" value="TRANSMEMBRANE PROTEIN"/>
    <property type="match status" value="1"/>
</dbReference>